<accession>A0AAV5TZI5</accession>
<gene>
    <name evidence="1" type="ORF">PENTCL1PPCAC_21702</name>
</gene>
<sequence>QEHFRTALGTDARFGANKAVLDIGDGNGFASRCGLITCDWVGAADGEELPARVVLKIPSSLPFRKLNESLPPGQ</sequence>
<reference evidence="1" key="1">
    <citation type="submission" date="2023-10" db="EMBL/GenBank/DDBJ databases">
        <title>Genome assembly of Pristionchus species.</title>
        <authorList>
            <person name="Yoshida K."/>
            <person name="Sommer R.J."/>
        </authorList>
    </citation>
    <scope>NUCLEOTIDE SEQUENCE</scope>
    <source>
        <strain evidence="1">RS0144</strain>
    </source>
</reference>
<keyword evidence="2" id="KW-1185">Reference proteome</keyword>
<dbReference type="Pfam" id="PF07914">
    <property type="entry name" value="DUF1679"/>
    <property type="match status" value="1"/>
</dbReference>
<evidence type="ECO:0000313" key="1">
    <source>
        <dbReference type="EMBL" id="GMS99527.1"/>
    </source>
</evidence>
<dbReference type="InterPro" id="IPR012877">
    <property type="entry name" value="Dhs-27"/>
</dbReference>
<dbReference type="AlphaFoldDB" id="A0AAV5TZI5"/>
<name>A0AAV5TZI5_9BILA</name>
<comment type="caution">
    <text evidence="1">The sequence shown here is derived from an EMBL/GenBank/DDBJ whole genome shotgun (WGS) entry which is preliminary data.</text>
</comment>
<dbReference type="PANTHER" id="PTHR23020">
    <property type="entry name" value="UNCHARACTERIZED NUCLEAR HORMONE RECEPTOR-RELATED"/>
    <property type="match status" value="1"/>
</dbReference>
<dbReference type="Proteomes" id="UP001432027">
    <property type="component" value="Unassembled WGS sequence"/>
</dbReference>
<dbReference type="InterPro" id="IPR052961">
    <property type="entry name" value="Oxido-Kinase-like_Enzymes"/>
</dbReference>
<organism evidence="1 2">
    <name type="scientific">Pristionchus entomophagus</name>
    <dbReference type="NCBI Taxonomy" id="358040"/>
    <lineage>
        <taxon>Eukaryota</taxon>
        <taxon>Metazoa</taxon>
        <taxon>Ecdysozoa</taxon>
        <taxon>Nematoda</taxon>
        <taxon>Chromadorea</taxon>
        <taxon>Rhabditida</taxon>
        <taxon>Rhabditina</taxon>
        <taxon>Diplogasteromorpha</taxon>
        <taxon>Diplogasteroidea</taxon>
        <taxon>Neodiplogasteridae</taxon>
        <taxon>Pristionchus</taxon>
    </lineage>
</organism>
<feature type="non-terminal residue" evidence="1">
    <location>
        <position position="1"/>
    </location>
</feature>
<dbReference type="EMBL" id="BTSX01000005">
    <property type="protein sequence ID" value="GMS99527.1"/>
    <property type="molecule type" value="Genomic_DNA"/>
</dbReference>
<feature type="non-terminal residue" evidence="1">
    <location>
        <position position="74"/>
    </location>
</feature>
<protein>
    <submittedName>
        <fullName evidence="1">Uncharacterized protein</fullName>
    </submittedName>
</protein>
<evidence type="ECO:0000313" key="2">
    <source>
        <dbReference type="Proteomes" id="UP001432027"/>
    </source>
</evidence>
<proteinExistence type="predicted"/>
<dbReference type="PANTHER" id="PTHR23020:SF8">
    <property type="entry name" value="CHK KINASE-LIKE DOMAIN-CONTAINING PROTEIN"/>
    <property type="match status" value="1"/>
</dbReference>